<dbReference type="Pfam" id="PF01557">
    <property type="entry name" value="FAA_hydrolase"/>
    <property type="match status" value="1"/>
</dbReference>
<comment type="similarity">
    <text evidence="1">Belongs to the FAH family.</text>
</comment>
<dbReference type="FunFam" id="3.90.850.10:FF:000002">
    <property type="entry name" value="2-hydroxyhepta-2,4-diene-1,7-dioate isomerase"/>
    <property type="match status" value="1"/>
</dbReference>
<feature type="domain" description="Rv2993c-like N-terminal" evidence="4">
    <location>
        <begin position="8"/>
        <end position="57"/>
    </location>
</feature>
<dbReference type="InterPro" id="IPR036663">
    <property type="entry name" value="Fumarylacetoacetase_C_sf"/>
</dbReference>
<dbReference type="Pfam" id="PF10370">
    <property type="entry name" value="Rv2993c-like_N"/>
    <property type="match status" value="1"/>
</dbReference>
<dbReference type="InterPro" id="IPR011234">
    <property type="entry name" value="Fumarylacetoacetase-like_C"/>
</dbReference>
<dbReference type="GO" id="GO:0046872">
    <property type="term" value="F:metal ion binding"/>
    <property type="evidence" value="ECO:0007669"/>
    <property type="project" value="UniProtKB-KW"/>
</dbReference>
<proteinExistence type="inferred from homology"/>
<evidence type="ECO:0000256" key="2">
    <source>
        <dbReference type="ARBA" id="ARBA00022723"/>
    </source>
</evidence>
<comment type="caution">
    <text evidence="5">The sequence shown here is derived from an EMBL/GenBank/DDBJ whole genome shotgun (WGS) entry which is preliminary data.</text>
</comment>
<keyword evidence="2" id="KW-0479">Metal-binding</keyword>
<evidence type="ECO:0000256" key="1">
    <source>
        <dbReference type="ARBA" id="ARBA00010211"/>
    </source>
</evidence>
<evidence type="ECO:0000259" key="3">
    <source>
        <dbReference type="Pfam" id="PF01557"/>
    </source>
</evidence>
<dbReference type="SUPFAM" id="SSF56529">
    <property type="entry name" value="FAH"/>
    <property type="match status" value="1"/>
</dbReference>
<feature type="domain" description="Fumarylacetoacetase-like C-terminal" evidence="3">
    <location>
        <begin position="63"/>
        <end position="262"/>
    </location>
</feature>
<dbReference type="Gene3D" id="3.90.850.10">
    <property type="entry name" value="Fumarylacetoacetase-like, C-terminal domain"/>
    <property type="match status" value="1"/>
</dbReference>
<organism evidence="5">
    <name type="scientific">marine sediment metagenome</name>
    <dbReference type="NCBI Taxonomy" id="412755"/>
    <lineage>
        <taxon>unclassified sequences</taxon>
        <taxon>metagenomes</taxon>
        <taxon>ecological metagenomes</taxon>
    </lineage>
</organism>
<dbReference type="InterPro" id="IPR051121">
    <property type="entry name" value="FAH"/>
</dbReference>
<feature type="non-terminal residue" evidence="5">
    <location>
        <position position="1"/>
    </location>
</feature>
<dbReference type="AlphaFoldDB" id="A0A0F8ZIB1"/>
<name>A0A0F8ZIB1_9ZZZZ</name>
<evidence type="ECO:0008006" key="6">
    <source>
        <dbReference type="Google" id="ProtNLM"/>
    </source>
</evidence>
<accession>A0A0F8ZIB1</accession>
<dbReference type="PANTHER" id="PTHR42796:SF4">
    <property type="entry name" value="FUMARYLACETOACETATE HYDROLASE DOMAIN-CONTAINING PROTEIN 2A"/>
    <property type="match status" value="1"/>
</dbReference>
<dbReference type="GO" id="GO:0019752">
    <property type="term" value="P:carboxylic acid metabolic process"/>
    <property type="evidence" value="ECO:0007669"/>
    <property type="project" value="UniProtKB-ARBA"/>
</dbReference>
<protein>
    <recommendedName>
        <fullName evidence="6">Fumarylacetoacetase-like C-terminal domain-containing protein</fullName>
    </recommendedName>
</protein>
<sequence>SPSRSDPMLFARFRHNDLEVYGRVEDDRVRPLQGDLFGEHRLLEEAISLDSVRLLPPVRPGNILAAAVNYPSHVAESQKMTGKAEAPRQPELFLKPSSSIIGPEEAIVLPQGARRVDYEGELVAVIGRACRSVAAEEALAYVFGYTCGNDVSARHWQRDDLQWWRAKGSDTFSPLGPFIATGLDPASLELHTRLNGNEVQASSTGALIHSVGALISFASQVMTLAPGDLVFTGTPGETGRLSAGDVVEVEIEEIGVLRNSVVAEGS</sequence>
<dbReference type="PANTHER" id="PTHR42796">
    <property type="entry name" value="FUMARYLACETOACETATE HYDROLASE DOMAIN-CONTAINING PROTEIN 2A-RELATED"/>
    <property type="match status" value="1"/>
</dbReference>
<gene>
    <name evidence="5" type="ORF">LCGC14_2691860</name>
</gene>
<evidence type="ECO:0000313" key="5">
    <source>
        <dbReference type="EMBL" id="KKK93542.1"/>
    </source>
</evidence>
<dbReference type="GO" id="GO:0016853">
    <property type="term" value="F:isomerase activity"/>
    <property type="evidence" value="ECO:0007669"/>
    <property type="project" value="UniProtKB-ARBA"/>
</dbReference>
<reference evidence="5" key="1">
    <citation type="journal article" date="2015" name="Nature">
        <title>Complex archaea that bridge the gap between prokaryotes and eukaryotes.</title>
        <authorList>
            <person name="Spang A."/>
            <person name="Saw J.H."/>
            <person name="Jorgensen S.L."/>
            <person name="Zaremba-Niedzwiedzka K."/>
            <person name="Martijn J."/>
            <person name="Lind A.E."/>
            <person name="van Eijk R."/>
            <person name="Schleper C."/>
            <person name="Guy L."/>
            <person name="Ettema T.J."/>
        </authorList>
    </citation>
    <scope>NUCLEOTIDE SEQUENCE</scope>
</reference>
<dbReference type="InterPro" id="IPR018833">
    <property type="entry name" value="Rv2993c-like_N"/>
</dbReference>
<dbReference type="EMBL" id="LAZR01047729">
    <property type="protein sequence ID" value="KKK93542.1"/>
    <property type="molecule type" value="Genomic_DNA"/>
</dbReference>
<evidence type="ECO:0000259" key="4">
    <source>
        <dbReference type="Pfam" id="PF10370"/>
    </source>
</evidence>